<sequence>MIGPLRQALDWFRGTGDAAITLPPMDGAIQPNQAIEEADLLLSVERPDNLVAIGGRVLFSSGKTVLALDPRGGADRADILAGFDSEVACLAGDTQGNLVAGLDDGTILFAGGPRKGQRLADPGPKPSCPTALRLEDASLIVAHGSRQNPPSGWKRDLMERNASGSVWRIDLESGKPTRLADRLAFPYGLAAGPQGAVAVSESWRHQILTLPSPGDRPTVLLDLLPGYPARLAPATGGGHWLCVFAPRSRLVEFVLRERGFCADMFREVEAEYWIAPALNSGQSFLEPLQGGAIKQLGILKPWAPSRSYGLLIRLDAAFQPVTSYHSRADGTRHGVTSCLDWNGRLLVACKGGNAILSLDPGAGPGEEGGRA</sequence>
<dbReference type="Proteomes" id="UP000325797">
    <property type="component" value="Chromosome"/>
</dbReference>
<evidence type="ECO:0008006" key="3">
    <source>
        <dbReference type="Google" id="ProtNLM"/>
    </source>
</evidence>
<dbReference type="AlphaFoldDB" id="A0A5J6MSS5"/>
<keyword evidence="2" id="KW-1185">Reference proteome</keyword>
<accession>A0A5J6MSS5</accession>
<gene>
    <name evidence="1" type="ORF">FRZ61_02800</name>
</gene>
<dbReference type="KEGG" id="hadh:FRZ61_02800"/>
<dbReference type="SUPFAM" id="SSF101898">
    <property type="entry name" value="NHL repeat"/>
    <property type="match status" value="1"/>
</dbReference>
<name>A0A5J6MSS5_9PROT</name>
<dbReference type="Gene3D" id="2.120.10.30">
    <property type="entry name" value="TolB, C-terminal domain"/>
    <property type="match status" value="1"/>
</dbReference>
<dbReference type="InterPro" id="IPR011042">
    <property type="entry name" value="6-blade_b-propeller_TolB-like"/>
</dbReference>
<dbReference type="OrthoDB" id="8872498at2"/>
<reference evidence="1 2" key="1">
    <citation type="submission" date="2019-08" db="EMBL/GenBank/DDBJ databases">
        <title>Hyperibacter terrae gen. nov., sp. nov. and Hyperibacter viscosus sp. nov., two new members in the family Rhodospirillaceae isolated from the rhizosphere of Hypericum perforatum.</title>
        <authorList>
            <person name="Noviana Z."/>
        </authorList>
    </citation>
    <scope>NUCLEOTIDE SEQUENCE [LARGE SCALE GENOMIC DNA]</scope>
    <source>
        <strain evidence="1 2">R5959</strain>
    </source>
</reference>
<dbReference type="EMBL" id="CP042582">
    <property type="protein sequence ID" value="QEX20363.1"/>
    <property type="molecule type" value="Genomic_DNA"/>
</dbReference>
<organism evidence="1 2">
    <name type="scientific">Hypericibacter adhaerens</name>
    <dbReference type="NCBI Taxonomy" id="2602016"/>
    <lineage>
        <taxon>Bacteria</taxon>
        <taxon>Pseudomonadati</taxon>
        <taxon>Pseudomonadota</taxon>
        <taxon>Alphaproteobacteria</taxon>
        <taxon>Rhodospirillales</taxon>
        <taxon>Dongiaceae</taxon>
        <taxon>Hypericibacter</taxon>
    </lineage>
</organism>
<dbReference type="RefSeq" id="WP_151114602.1">
    <property type="nucleotide sequence ID" value="NZ_CP042582.1"/>
</dbReference>
<evidence type="ECO:0000313" key="2">
    <source>
        <dbReference type="Proteomes" id="UP000325797"/>
    </source>
</evidence>
<protein>
    <recommendedName>
        <fullName evidence="3">Strictosidine synthase conserved region domain-containing protein</fullName>
    </recommendedName>
</protein>
<proteinExistence type="predicted"/>
<evidence type="ECO:0000313" key="1">
    <source>
        <dbReference type="EMBL" id="QEX20363.1"/>
    </source>
</evidence>